<comment type="caution">
    <text evidence="1">The sequence shown here is derived from an EMBL/GenBank/DDBJ whole genome shotgun (WGS) entry which is preliminary data.</text>
</comment>
<dbReference type="EMBL" id="JAJSOF020000039">
    <property type="protein sequence ID" value="KAJ4427015.1"/>
    <property type="molecule type" value="Genomic_DNA"/>
</dbReference>
<dbReference type="Proteomes" id="UP001148838">
    <property type="component" value="Unassembled WGS sequence"/>
</dbReference>
<proteinExistence type="predicted"/>
<sequence>MGRHVARMGESRNAYRVLVVRPEGKRPLGRPRRRWEDNIKMDLREVVCNDRDWINLAQDRDRWRAYVRAAMNLRVICRVADKGRENVDTSNIRPVLPVVTYRSVPSVKLSLKFITQTYDVSTNDNYVISKCQGSATKKKMPRMNDKMKKLIDTPRPHIIRHEEYHNSKSHRLCALDVGLWHFVSPRELCGYKGKVETVSGGVPGSSVGRALHYLQIRTISSQFTVLLAQSLEFTVSRTTDLQTQFTVLELRSLQLRSTALELRPSDADTVADAHSSGTPVHKAG</sequence>
<evidence type="ECO:0000313" key="1">
    <source>
        <dbReference type="EMBL" id="KAJ4427015.1"/>
    </source>
</evidence>
<reference evidence="1 2" key="1">
    <citation type="journal article" date="2022" name="Allergy">
        <title>Genome assembly and annotation of Periplaneta americana reveal a comprehensive cockroach allergen profile.</title>
        <authorList>
            <person name="Wang L."/>
            <person name="Xiong Q."/>
            <person name="Saelim N."/>
            <person name="Wang L."/>
            <person name="Nong W."/>
            <person name="Wan A.T."/>
            <person name="Shi M."/>
            <person name="Liu X."/>
            <person name="Cao Q."/>
            <person name="Hui J.H.L."/>
            <person name="Sookrung N."/>
            <person name="Leung T.F."/>
            <person name="Tungtrongchitr A."/>
            <person name="Tsui S.K.W."/>
        </authorList>
    </citation>
    <scope>NUCLEOTIDE SEQUENCE [LARGE SCALE GENOMIC DNA]</scope>
    <source>
        <strain evidence="1">PWHHKU_190912</strain>
    </source>
</reference>
<name>A0ABQ8RZB7_PERAM</name>
<keyword evidence="2" id="KW-1185">Reference proteome</keyword>
<accession>A0ABQ8RZB7</accession>
<organism evidence="1 2">
    <name type="scientific">Periplaneta americana</name>
    <name type="common">American cockroach</name>
    <name type="synonym">Blatta americana</name>
    <dbReference type="NCBI Taxonomy" id="6978"/>
    <lineage>
        <taxon>Eukaryota</taxon>
        <taxon>Metazoa</taxon>
        <taxon>Ecdysozoa</taxon>
        <taxon>Arthropoda</taxon>
        <taxon>Hexapoda</taxon>
        <taxon>Insecta</taxon>
        <taxon>Pterygota</taxon>
        <taxon>Neoptera</taxon>
        <taxon>Polyneoptera</taxon>
        <taxon>Dictyoptera</taxon>
        <taxon>Blattodea</taxon>
        <taxon>Blattoidea</taxon>
        <taxon>Blattidae</taxon>
        <taxon>Blattinae</taxon>
        <taxon>Periplaneta</taxon>
    </lineage>
</organism>
<protein>
    <submittedName>
        <fullName evidence="1">Uncharacterized protein</fullName>
    </submittedName>
</protein>
<evidence type="ECO:0000313" key="2">
    <source>
        <dbReference type="Proteomes" id="UP001148838"/>
    </source>
</evidence>
<gene>
    <name evidence="1" type="ORF">ANN_26814</name>
</gene>